<gene>
    <name evidence="1" type="ORF">F5876DRAFT_45470</name>
</gene>
<sequence length="574" mass="63935">MGNFHDEIPSFLIPWIQKQEVFWVATSPLSADGHVNVSTKGLKGTFHIIDSKRVWYEDLTGSGVETISHLRENGRITILFNAFVGPPRIARLFGKGSVYEFGTTEYNELLPPDVRNPGSRAVIVVDVEQVGTSCGYGVPFFEFKGHRDTYYNVASRLEQADFAAQQTDKMPEKPVNVDSLPQKGLRHYFLSHNATSIDGLTGLTTAHETPRACNIAITKRSEIGRLSTSLATKIGINSSGELSKMLQLVDLRFLAGTIMGLLLATLYSKYSKEFPSVSEDFGCLIRPFPSSKRFKVRPPHLATLSPPSSFPAMGQFFEEIPPFLISWLEKQQMFWTATAPLSGMGHVNLSPKCTRGMFHIVNSQKVWYEDMSGSGVETISHLKEPGNGRITILFHAFEGPPRICRLFGSVYEYGTPQYDEYISPGARVPGSRAVIVVDVHKVGTSCGYAIPFYEFKSHRNQLLQWAQKRESVDDEALQEYNEPSSKGLISYWKEYNARSIDGIPGLDRKTFEEAFNLFNTGSLSYISDDKSLATSTRKGGPLADIFKDNGMLDSKFFTGLFLGVLATSVVVRYI</sequence>
<evidence type="ECO:0000313" key="1">
    <source>
        <dbReference type="EMBL" id="KAJ3808704.1"/>
    </source>
</evidence>
<name>A0ACC1TVA3_9AGAR</name>
<proteinExistence type="predicted"/>
<comment type="caution">
    <text evidence="1">The sequence shown here is derived from an EMBL/GenBank/DDBJ whole genome shotgun (WGS) entry which is preliminary data.</text>
</comment>
<organism evidence="1 2">
    <name type="scientific">Lentinula aff. lateritia</name>
    <dbReference type="NCBI Taxonomy" id="2804960"/>
    <lineage>
        <taxon>Eukaryota</taxon>
        <taxon>Fungi</taxon>
        <taxon>Dikarya</taxon>
        <taxon>Basidiomycota</taxon>
        <taxon>Agaricomycotina</taxon>
        <taxon>Agaricomycetes</taxon>
        <taxon>Agaricomycetidae</taxon>
        <taxon>Agaricales</taxon>
        <taxon>Marasmiineae</taxon>
        <taxon>Omphalotaceae</taxon>
        <taxon>Lentinula</taxon>
    </lineage>
</organism>
<evidence type="ECO:0000313" key="2">
    <source>
        <dbReference type="Proteomes" id="UP001163835"/>
    </source>
</evidence>
<dbReference type="EMBL" id="MU795204">
    <property type="protein sequence ID" value="KAJ3808704.1"/>
    <property type="molecule type" value="Genomic_DNA"/>
</dbReference>
<dbReference type="Proteomes" id="UP001163835">
    <property type="component" value="Unassembled WGS sequence"/>
</dbReference>
<accession>A0ACC1TVA3</accession>
<protein>
    <submittedName>
        <fullName evidence="1">Uncharacterized protein</fullName>
    </submittedName>
</protein>
<keyword evidence="2" id="KW-1185">Reference proteome</keyword>
<reference evidence="1" key="1">
    <citation type="submission" date="2022-09" db="EMBL/GenBank/DDBJ databases">
        <title>A Global Phylogenomic Analysis of the Shiitake Genus Lentinula.</title>
        <authorList>
            <consortium name="DOE Joint Genome Institute"/>
            <person name="Sierra-Patev S."/>
            <person name="Min B."/>
            <person name="Naranjo-Ortiz M."/>
            <person name="Looney B."/>
            <person name="Konkel Z."/>
            <person name="Slot J.C."/>
            <person name="Sakamoto Y."/>
            <person name="Steenwyk J.L."/>
            <person name="Rokas A."/>
            <person name="Carro J."/>
            <person name="Camarero S."/>
            <person name="Ferreira P."/>
            <person name="Molpeceres G."/>
            <person name="Ruiz-Duenas F.J."/>
            <person name="Serrano A."/>
            <person name="Henrissat B."/>
            <person name="Drula E."/>
            <person name="Hughes K.W."/>
            <person name="Mata J.L."/>
            <person name="Ishikawa N.K."/>
            <person name="Vargas-Isla R."/>
            <person name="Ushijima S."/>
            <person name="Smith C.A."/>
            <person name="Ahrendt S."/>
            <person name="Andreopoulos W."/>
            <person name="He G."/>
            <person name="Labutti K."/>
            <person name="Lipzen A."/>
            <person name="Ng V."/>
            <person name="Riley R."/>
            <person name="Sandor L."/>
            <person name="Barry K."/>
            <person name="Martinez A.T."/>
            <person name="Xiao Y."/>
            <person name="Gibbons J.G."/>
            <person name="Terashima K."/>
            <person name="Grigoriev I.V."/>
            <person name="Hibbett D.S."/>
        </authorList>
    </citation>
    <scope>NUCLEOTIDE SEQUENCE</scope>
    <source>
        <strain evidence="1">TMI1499</strain>
    </source>
</reference>